<keyword evidence="5 6" id="KW-0472">Membrane</keyword>
<feature type="transmembrane region" description="Helical" evidence="6">
    <location>
        <begin position="61"/>
        <end position="82"/>
    </location>
</feature>
<dbReference type="PANTHER" id="PTHR48022">
    <property type="entry name" value="PLASTIDIC GLUCOSE TRANSPORTER 4"/>
    <property type="match status" value="1"/>
</dbReference>
<dbReference type="AlphaFoldDB" id="R8BR08"/>
<dbReference type="RefSeq" id="XP_007913540.1">
    <property type="nucleotide sequence ID" value="XM_007915349.1"/>
</dbReference>
<comment type="subcellular location">
    <subcellularLocation>
        <location evidence="1">Membrane</location>
        <topology evidence="1">Multi-pass membrane protein</topology>
    </subcellularLocation>
</comment>
<dbReference type="PROSITE" id="PS50850">
    <property type="entry name" value="MFS"/>
    <property type="match status" value="1"/>
</dbReference>
<dbReference type="KEGG" id="tmn:UCRPA7_2768"/>
<keyword evidence="9" id="KW-1185">Reference proteome</keyword>
<dbReference type="InterPro" id="IPR050360">
    <property type="entry name" value="MFS_Sugar_Transporters"/>
</dbReference>
<dbReference type="SUPFAM" id="SSF103473">
    <property type="entry name" value="MFS general substrate transporter"/>
    <property type="match status" value="1"/>
</dbReference>
<gene>
    <name evidence="8" type="ORF">UCRPA7_2768</name>
</gene>
<dbReference type="PANTHER" id="PTHR48022:SF2">
    <property type="entry name" value="PLASTIDIC GLUCOSE TRANSPORTER 4"/>
    <property type="match status" value="1"/>
</dbReference>
<evidence type="ECO:0000256" key="2">
    <source>
        <dbReference type="ARBA" id="ARBA00010992"/>
    </source>
</evidence>
<organism evidence="8 9">
    <name type="scientific">Phaeoacremonium minimum (strain UCR-PA7)</name>
    <name type="common">Esca disease fungus</name>
    <name type="synonym">Togninia minima</name>
    <dbReference type="NCBI Taxonomy" id="1286976"/>
    <lineage>
        <taxon>Eukaryota</taxon>
        <taxon>Fungi</taxon>
        <taxon>Dikarya</taxon>
        <taxon>Ascomycota</taxon>
        <taxon>Pezizomycotina</taxon>
        <taxon>Sordariomycetes</taxon>
        <taxon>Sordariomycetidae</taxon>
        <taxon>Togniniales</taxon>
        <taxon>Togniniaceae</taxon>
        <taxon>Phaeoacremonium</taxon>
    </lineage>
</organism>
<dbReference type="InterPro" id="IPR020846">
    <property type="entry name" value="MFS_dom"/>
</dbReference>
<proteinExistence type="inferred from homology"/>
<dbReference type="InterPro" id="IPR036259">
    <property type="entry name" value="MFS_trans_sf"/>
</dbReference>
<evidence type="ECO:0000256" key="5">
    <source>
        <dbReference type="ARBA" id="ARBA00023136"/>
    </source>
</evidence>
<evidence type="ECO:0000313" key="9">
    <source>
        <dbReference type="Proteomes" id="UP000014074"/>
    </source>
</evidence>
<evidence type="ECO:0000259" key="7">
    <source>
        <dbReference type="PROSITE" id="PS50850"/>
    </source>
</evidence>
<comment type="similarity">
    <text evidence="2">Belongs to the major facilitator superfamily. Sugar transporter (TC 2.A.1.1) family.</text>
</comment>
<name>R8BR08_PHAM7</name>
<dbReference type="InterPro" id="IPR005828">
    <property type="entry name" value="MFS_sugar_transport-like"/>
</dbReference>
<dbReference type="OrthoDB" id="6612291at2759"/>
<evidence type="ECO:0000256" key="6">
    <source>
        <dbReference type="SAM" id="Phobius"/>
    </source>
</evidence>
<accession>R8BR08</accession>
<dbReference type="Pfam" id="PF00083">
    <property type="entry name" value="Sugar_tr"/>
    <property type="match status" value="1"/>
</dbReference>
<dbReference type="GO" id="GO:0016020">
    <property type="term" value="C:membrane"/>
    <property type="evidence" value="ECO:0007669"/>
    <property type="project" value="UniProtKB-SubCell"/>
</dbReference>
<evidence type="ECO:0000313" key="8">
    <source>
        <dbReference type="EMBL" id="EOO01730.1"/>
    </source>
</evidence>
<dbReference type="GO" id="GO:0005351">
    <property type="term" value="F:carbohydrate:proton symporter activity"/>
    <property type="evidence" value="ECO:0007669"/>
    <property type="project" value="TreeGrafter"/>
</dbReference>
<keyword evidence="3 6" id="KW-0812">Transmembrane</keyword>
<sequence>MGFMEKFLPANDRYAALLLYSMVFSLAFNGYDAGIMTVILADKQIMIIGVVVQVIPNTYGVLILGRLLTGLGFGCVYISTSLYECSPKTLRGSFVGTVTQFGYQLGTLIAFWSGYGMSFHTSPFNIAWRVSNVIQIPIGVAFIIISFWYPESPRWLYEKHPDDPDRCLNTLCKLRMGTPESDHVRQEFHDIVSSYEYRKKFETGYTGIFKSKGLRKRLLYGLYATALQQAGGIAALTIFTNLSGGTQDIKL</sequence>
<reference evidence="9" key="1">
    <citation type="journal article" date="2013" name="Genome Announc.">
        <title>Draft genome sequence of the ascomycete Phaeoacremonium aleophilum strain UCR-PA7, a causal agent of the esca disease complex in grapevines.</title>
        <authorList>
            <person name="Blanco-Ulate B."/>
            <person name="Rolshausen P."/>
            <person name="Cantu D."/>
        </authorList>
    </citation>
    <scope>NUCLEOTIDE SEQUENCE [LARGE SCALE GENOMIC DNA]</scope>
    <source>
        <strain evidence="9">UCR-PA7</strain>
    </source>
</reference>
<feature type="transmembrane region" description="Helical" evidence="6">
    <location>
        <begin position="218"/>
        <end position="239"/>
    </location>
</feature>
<protein>
    <submittedName>
        <fullName evidence="8">Putative quinate permease protein</fullName>
    </submittedName>
</protein>
<dbReference type="eggNOG" id="KOG0254">
    <property type="taxonomic scope" value="Eukaryota"/>
</dbReference>
<feature type="transmembrane region" description="Helical" evidence="6">
    <location>
        <begin position="126"/>
        <end position="149"/>
    </location>
</feature>
<keyword evidence="4 6" id="KW-1133">Transmembrane helix</keyword>
<dbReference type="Gene3D" id="1.20.1250.20">
    <property type="entry name" value="MFS general substrate transporter like domains"/>
    <property type="match status" value="1"/>
</dbReference>
<dbReference type="GeneID" id="19323050"/>
<evidence type="ECO:0000256" key="3">
    <source>
        <dbReference type="ARBA" id="ARBA00022692"/>
    </source>
</evidence>
<feature type="transmembrane region" description="Helical" evidence="6">
    <location>
        <begin position="14"/>
        <end position="31"/>
    </location>
</feature>
<dbReference type="Proteomes" id="UP000014074">
    <property type="component" value="Unassembled WGS sequence"/>
</dbReference>
<evidence type="ECO:0000256" key="1">
    <source>
        <dbReference type="ARBA" id="ARBA00004141"/>
    </source>
</evidence>
<dbReference type="HOGENOM" id="CLU_001265_30_13_1"/>
<dbReference type="EMBL" id="KB932968">
    <property type="protein sequence ID" value="EOO01730.1"/>
    <property type="molecule type" value="Genomic_DNA"/>
</dbReference>
<feature type="domain" description="Major facilitator superfamily (MFS) profile" evidence="7">
    <location>
        <begin position="1"/>
        <end position="251"/>
    </location>
</feature>
<evidence type="ECO:0000256" key="4">
    <source>
        <dbReference type="ARBA" id="ARBA00022989"/>
    </source>
</evidence>
<feature type="transmembrane region" description="Helical" evidence="6">
    <location>
        <begin position="94"/>
        <end position="114"/>
    </location>
</feature>